<feature type="chain" id="PRO_5029793522" description="A-type voltage-gated potassium channel KCND1" evidence="19">
    <location>
        <begin position="17"/>
        <end position="653"/>
    </location>
</feature>
<dbReference type="PRINTS" id="PR01518">
    <property type="entry name" value="KV43CHANNEL"/>
</dbReference>
<dbReference type="SUPFAM" id="SSF54695">
    <property type="entry name" value="POZ domain"/>
    <property type="match status" value="1"/>
</dbReference>
<dbReference type="InterPro" id="IPR003975">
    <property type="entry name" value="K_chnl_volt-dep_Kv4"/>
</dbReference>
<evidence type="ECO:0000313" key="21">
    <source>
        <dbReference type="EMBL" id="NWX56049.1"/>
    </source>
</evidence>
<dbReference type="GO" id="GO:0008076">
    <property type="term" value="C:voltage-gated potassium channel complex"/>
    <property type="evidence" value="ECO:0007669"/>
    <property type="project" value="InterPro"/>
</dbReference>
<comment type="subcellular location">
    <subcellularLocation>
        <location evidence="1">Membrane</location>
        <topology evidence="1">Multi-pass membrane protein</topology>
    </subcellularLocation>
</comment>
<proteinExistence type="inferred from homology"/>
<dbReference type="InterPro" id="IPR027359">
    <property type="entry name" value="Volt_channel_dom_sf"/>
</dbReference>
<dbReference type="Pfam" id="PF02214">
    <property type="entry name" value="BTB_2"/>
    <property type="match status" value="1"/>
</dbReference>
<dbReference type="InterPro" id="IPR005821">
    <property type="entry name" value="Ion_trans_dom"/>
</dbReference>
<evidence type="ECO:0000256" key="7">
    <source>
        <dbReference type="ARBA" id="ARBA00022958"/>
    </source>
</evidence>
<dbReference type="InterPro" id="IPR004056">
    <property type="entry name" value="K_chnl_volt-dep_Kv4.3"/>
</dbReference>
<keyword evidence="2" id="KW-0813">Transport</keyword>
<dbReference type="GO" id="GO:0097623">
    <property type="term" value="P:potassium ion export across plasma membrane"/>
    <property type="evidence" value="ECO:0007669"/>
    <property type="project" value="TreeGrafter"/>
</dbReference>
<evidence type="ECO:0000313" key="22">
    <source>
        <dbReference type="Proteomes" id="UP000587587"/>
    </source>
</evidence>
<evidence type="ECO:0000256" key="3">
    <source>
        <dbReference type="ARBA" id="ARBA00022538"/>
    </source>
</evidence>
<keyword evidence="6" id="KW-0851">Voltage-gated channel</keyword>
<organism evidence="21 22">
    <name type="scientific">Promerops cafer</name>
    <name type="common">Cape sugarbird</name>
    <dbReference type="NCBI Taxonomy" id="254652"/>
    <lineage>
        <taxon>Eukaryota</taxon>
        <taxon>Metazoa</taxon>
        <taxon>Chordata</taxon>
        <taxon>Craniata</taxon>
        <taxon>Vertebrata</taxon>
        <taxon>Euteleostomi</taxon>
        <taxon>Archelosauria</taxon>
        <taxon>Archosauria</taxon>
        <taxon>Dinosauria</taxon>
        <taxon>Saurischia</taxon>
        <taxon>Theropoda</taxon>
        <taxon>Coelurosauria</taxon>
        <taxon>Aves</taxon>
        <taxon>Neognathae</taxon>
        <taxon>Neoaves</taxon>
        <taxon>Telluraves</taxon>
        <taxon>Australaves</taxon>
        <taxon>Passeriformes</taxon>
        <taxon>Passeroidea</taxon>
        <taxon>Nectariniidae</taxon>
        <taxon>Promerops</taxon>
    </lineage>
</organism>
<dbReference type="CDD" id="cd18419">
    <property type="entry name" value="BTB_POZ_KCND3"/>
    <property type="match status" value="1"/>
</dbReference>
<dbReference type="FunFam" id="1.10.287.70:FF:000028">
    <property type="entry name" value="potassium voltage-gated channel subfamily D member 3"/>
    <property type="match status" value="1"/>
</dbReference>
<feature type="transmembrane region" description="Helical" evidence="18">
    <location>
        <begin position="419"/>
        <end position="440"/>
    </location>
</feature>
<feature type="transmembrane region" description="Helical" evidence="18">
    <location>
        <begin position="322"/>
        <end position="343"/>
    </location>
</feature>
<keyword evidence="10 18" id="KW-0472">Membrane</keyword>
<dbReference type="GO" id="GO:0001508">
    <property type="term" value="P:action potential"/>
    <property type="evidence" value="ECO:0007669"/>
    <property type="project" value="TreeGrafter"/>
</dbReference>
<dbReference type="GO" id="GO:0045211">
    <property type="term" value="C:postsynaptic membrane"/>
    <property type="evidence" value="ECO:0007669"/>
    <property type="project" value="TreeGrafter"/>
</dbReference>
<feature type="transmembrane region" description="Helical" evidence="18">
    <location>
        <begin position="223"/>
        <end position="243"/>
    </location>
</feature>
<dbReference type="InterPro" id="IPR000210">
    <property type="entry name" value="BTB/POZ_dom"/>
</dbReference>
<dbReference type="PRINTS" id="PR01497">
    <property type="entry name" value="SHALCHANNEL"/>
</dbReference>
<feature type="domain" description="BTB" evidence="20">
    <location>
        <begin position="40"/>
        <end position="139"/>
    </location>
</feature>
<dbReference type="InterPro" id="IPR024587">
    <property type="entry name" value="K_chnl_volt-dep_Kv4_C"/>
</dbReference>
<dbReference type="Proteomes" id="UP000587587">
    <property type="component" value="Unassembled WGS sequence"/>
</dbReference>
<keyword evidence="19" id="KW-0732">Signal</keyword>
<feature type="transmembrane region" description="Helical" evidence="18">
    <location>
        <begin position="182"/>
        <end position="203"/>
    </location>
</feature>
<dbReference type="EMBL" id="VZSE01003144">
    <property type="protein sequence ID" value="NWX56049.1"/>
    <property type="molecule type" value="Genomic_DNA"/>
</dbReference>
<keyword evidence="3" id="KW-0633">Potassium transport</keyword>
<dbReference type="InterPro" id="IPR003131">
    <property type="entry name" value="T1-type_BTB"/>
</dbReference>
<evidence type="ECO:0000256" key="14">
    <source>
        <dbReference type="ARBA" id="ARBA00070409"/>
    </source>
</evidence>
<evidence type="ECO:0000256" key="10">
    <source>
        <dbReference type="ARBA" id="ARBA00023136"/>
    </source>
</evidence>
<gene>
    <name evidence="21" type="primary">Kcnd3</name>
    <name evidence="21" type="ORF">PROCAF_R14514</name>
</gene>
<comment type="caution">
    <text evidence="21">The sequence shown here is derived from an EMBL/GenBank/DDBJ whole genome shotgun (WGS) entry which is preliminary data.</text>
</comment>
<evidence type="ECO:0000256" key="13">
    <source>
        <dbReference type="ARBA" id="ARBA00066223"/>
    </source>
</evidence>
<dbReference type="Pfam" id="PF11879">
    <property type="entry name" value="DUF3399"/>
    <property type="match status" value="1"/>
</dbReference>
<evidence type="ECO:0000256" key="9">
    <source>
        <dbReference type="ARBA" id="ARBA00023065"/>
    </source>
</evidence>
<name>A0A7K6XAA3_9PASE</name>
<feature type="transmembrane region" description="Helical" evidence="18">
    <location>
        <begin position="255"/>
        <end position="273"/>
    </location>
</feature>
<keyword evidence="5" id="KW-0631">Potassium channel</keyword>
<dbReference type="PRINTS" id="PR00169">
    <property type="entry name" value="KCHANNEL"/>
</dbReference>
<feature type="signal peptide" evidence="19">
    <location>
        <begin position="1"/>
        <end position="16"/>
    </location>
</feature>
<keyword evidence="7" id="KW-0630">Potassium</keyword>
<accession>A0A7K6XAA3</accession>
<dbReference type="InterPro" id="IPR028325">
    <property type="entry name" value="VG_K_chnl"/>
</dbReference>
<feature type="region of interest" description="Disordered" evidence="17">
    <location>
        <begin position="521"/>
        <end position="561"/>
    </location>
</feature>
<dbReference type="Pfam" id="PF00520">
    <property type="entry name" value="Ion_trans"/>
    <property type="match status" value="1"/>
</dbReference>
<evidence type="ECO:0000256" key="5">
    <source>
        <dbReference type="ARBA" id="ARBA00022826"/>
    </source>
</evidence>
<keyword evidence="8 18" id="KW-1133">Transmembrane helix</keyword>
<evidence type="ECO:0000256" key="2">
    <source>
        <dbReference type="ARBA" id="ARBA00022448"/>
    </source>
</evidence>
<evidence type="ECO:0000256" key="11">
    <source>
        <dbReference type="ARBA" id="ARBA00023303"/>
    </source>
</evidence>
<evidence type="ECO:0000256" key="16">
    <source>
        <dbReference type="ARBA" id="ARBA00076406"/>
    </source>
</evidence>
<evidence type="ECO:0000256" key="8">
    <source>
        <dbReference type="ARBA" id="ARBA00022989"/>
    </source>
</evidence>
<dbReference type="GO" id="GO:0043197">
    <property type="term" value="C:dendritic spine"/>
    <property type="evidence" value="ECO:0007669"/>
    <property type="project" value="TreeGrafter"/>
</dbReference>
<dbReference type="FunFam" id="3.30.710.10:FF:000004">
    <property type="entry name" value="Potassium voltage-gated channel subfamily D member 3"/>
    <property type="match status" value="1"/>
</dbReference>
<feature type="non-terminal residue" evidence="21">
    <location>
        <position position="653"/>
    </location>
</feature>
<dbReference type="InterPro" id="IPR011333">
    <property type="entry name" value="SKP1/BTB/POZ_sf"/>
</dbReference>
<keyword evidence="22" id="KW-1185">Reference proteome</keyword>
<feature type="region of interest" description="Disordered" evidence="17">
    <location>
        <begin position="615"/>
        <end position="653"/>
    </location>
</feature>
<evidence type="ECO:0000256" key="1">
    <source>
        <dbReference type="ARBA" id="ARBA00004141"/>
    </source>
</evidence>
<keyword evidence="9" id="KW-0406">Ion transport</keyword>
<dbReference type="Gene3D" id="3.30.710.10">
    <property type="entry name" value="Potassium Channel Kv1.1, Chain A"/>
    <property type="match status" value="1"/>
</dbReference>
<evidence type="ECO:0000256" key="15">
    <source>
        <dbReference type="ARBA" id="ARBA00075631"/>
    </source>
</evidence>
<dbReference type="PANTHER" id="PTHR11537:SF182">
    <property type="entry name" value="POTASSIUM VOLTAGE-GATED CHANNEL SUBFAMILY D MEMBER 3"/>
    <property type="match status" value="1"/>
</dbReference>
<comment type="subunit">
    <text evidence="13">Component of heteromultimeric potassium channels. Identified in potassium channel complexes containing KCND1, KCND2, KCND3, KCNIP1, KCNIP2, KCNIP3, KCNIP4, DPP6 and DPP10.</text>
</comment>
<sequence>MAAGVAAWLPFARAAAIGWMPVANCPMPLAPTEKNKRQDELIILNVSGRRFQTWRTTLERYPDTLLGSTEKEFFFNEDTKEYFFDRDPEVFRCILNFYRTGKLHYPRYECISAYDEELAFYGILPEIIGDCCYEEYKDRKRENAERLMDDNDSENNQEGSMPSLSFRQTMWRAFENPHTSTLALVFYYVTGFFIAVSVITNVVETVPCGTVPGNKELPCGERYAVAFFCLDTACVMIFTVEYLLRLFAAPSRYRFIRSVMSIIDVVAIMPYYIGLVMTNNEDVSGAFVTLRVFRVFRIFKFSRHSQGLRILGYTLKSCASELGFLLFSLTMAIIIFATVMFYAEKGSSASKFTSIPASFWYTIVTMTTLGYGDMVPKTIAGPLHGLLCTCSSSSPCSLCNTNCSRRFQEENLRAGSTEIAVLTPVTALLVLLVLVVFLFYTCFGFCSPPLPIQGSTEEEQHMNKGASLIESQHHHLLHCLEKTTGLSYLVDDPLLSVRTSTIKNHEFIDEQLFEQNCMESSMQNYPSSRSPSLSSQRGLSTSCCSRRHKKTTHLPNSSVPATRLRSMQELSTIHIQCSEQPSLTTSRSSLNMKSDDGLRANCKAAQITTAIISIPTPPALTPEGESRPGPGSPGHATNAPSSAAASIVKVSAL</sequence>
<dbReference type="Gene3D" id="1.10.287.70">
    <property type="match status" value="1"/>
</dbReference>
<keyword evidence="11" id="KW-0407">Ion channel</keyword>
<dbReference type="PANTHER" id="PTHR11537">
    <property type="entry name" value="VOLTAGE-GATED POTASSIUM CHANNEL"/>
    <property type="match status" value="1"/>
</dbReference>
<dbReference type="GO" id="GO:0051260">
    <property type="term" value="P:protein homooligomerization"/>
    <property type="evidence" value="ECO:0007669"/>
    <property type="project" value="InterPro"/>
</dbReference>
<feature type="compositionally biased region" description="Low complexity" evidence="17">
    <location>
        <begin position="526"/>
        <end position="542"/>
    </location>
</feature>
<dbReference type="InterPro" id="IPR021645">
    <property type="entry name" value="Shal-type_N"/>
</dbReference>
<keyword evidence="4 18" id="KW-0812">Transmembrane</keyword>
<feature type="non-terminal residue" evidence="21">
    <location>
        <position position="1"/>
    </location>
</feature>
<dbReference type="SMART" id="SM00225">
    <property type="entry name" value="BTB"/>
    <property type="match status" value="1"/>
</dbReference>
<reference evidence="21 22" key="1">
    <citation type="submission" date="2019-09" db="EMBL/GenBank/DDBJ databases">
        <title>Bird 10,000 Genomes (B10K) Project - Family phase.</title>
        <authorList>
            <person name="Zhang G."/>
        </authorList>
    </citation>
    <scope>NUCLEOTIDE SEQUENCE [LARGE SCALE GENOMIC DNA]</scope>
    <source>
        <strain evidence="21">B10K-UC-030-53</strain>
    </source>
</reference>
<dbReference type="SUPFAM" id="SSF81324">
    <property type="entry name" value="Voltage-gated potassium channels"/>
    <property type="match status" value="1"/>
</dbReference>
<evidence type="ECO:0000256" key="17">
    <source>
        <dbReference type="SAM" id="MobiDB-lite"/>
    </source>
</evidence>
<evidence type="ECO:0000259" key="20">
    <source>
        <dbReference type="SMART" id="SM00225"/>
    </source>
</evidence>
<evidence type="ECO:0000256" key="19">
    <source>
        <dbReference type="SAM" id="SignalP"/>
    </source>
</evidence>
<evidence type="ECO:0000256" key="12">
    <source>
        <dbReference type="ARBA" id="ARBA00061375"/>
    </source>
</evidence>
<dbReference type="PRINTS" id="PR01491">
    <property type="entry name" value="KVCHANNEL"/>
</dbReference>
<dbReference type="InterPro" id="IPR003968">
    <property type="entry name" value="K_chnl_volt-dep_Kv"/>
</dbReference>
<feature type="compositionally biased region" description="Low complexity" evidence="17">
    <location>
        <begin position="639"/>
        <end position="653"/>
    </location>
</feature>
<evidence type="ECO:0000256" key="4">
    <source>
        <dbReference type="ARBA" id="ARBA00022692"/>
    </source>
</evidence>
<evidence type="ECO:0000256" key="6">
    <source>
        <dbReference type="ARBA" id="ARBA00022882"/>
    </source>
</evidence>
<evidence type="ECO:0000256" key="18">
    <source>
        <dbReference type="SAM" id="Phobius"/>
    </source>
</evidence>
<dbReference type="FunFam" id="1.20.120.350:FF:000016">
    <property type="entry name" value="Potassium voltage-gated channel subfamily D member 3"/>
    <property type="match status" value="1"/>
</dbReference>
<dbReference type="GO" id="GO:0005250">
    <property type="term" value="F:A-type (transient outward) potassium channel activity"/>
    <property type="evidence" value="ECO:0007669"/>
    <property type="project" value="TreeGrafter"/>
</dbReference>
<comment type="similarity">
    <text evidence="12">Belongs to the potassium channel family. D (Shal) (TC 1.A.1.2) subfamily. Kv4.1/KCND1 sub-subfamily.</text>
</comment>
<dbReference type="Pfam" id="PF11601">
    <property type="entry name" value="Shal-type"/>
    <property type="match status" value="1"/>
</dbReference>
<dbReference type="AlphaFoldDB" id="A0A7K6XAA3"/>
<dbReference type="Gene3D" id="1.20.120.350">
    <property type="entry name" value="Voltage-gated potassium channels. Chain C"/>
    <property type="match status" value="1"/>
</dbReference>
<protein>
    <recommendedName>
        <fullName evidence="14">A-type voltage-gated potassium channel KCND1</fullName>
    </recommendedName>
    <alternativeName>
        <fullName evidence="16">Potassium voltage-gated channel subfamily D member 1</fullName>
    </alternativeName>
    <alternativeName>
        <fullName evidence="15">Voltage-gated potassium channel subunit Kv4.1</fullName>
    </alternativeName>
</protein>
<dbReference type="GO" id="GO:0043025">
    <property type="term" value="C:neuronal cell body"/>
    <property type="evidence" value="ECO:0007669"/>
    <property type="project" value="TreeGrafter"/>
</dbReference>